<name>A0A4U1J091_9BACT</name>
<protein>
    <submittedName>
        <fullName evidence="1">Uncharacterized protein</fullName>
    </submittedName>
</protein>
<dbReference type="EMBL" id="SSMQ01000047">
    <property type="protein sequence ID" value="TKD00425.1"/>
    <property type="molecule type" value="Genomic_DNA"/>
</dbReference>
<evidence type="ECO:0000313" key="1">
    <source>
        <dbReference type="EMBL" id="TKD00425.1"/>
    </source>
</evidence>
<organism evidence="1 2">
    <name type="scientific">Polyangium fumosum</name>
    <dbReference type="NCBI Taxonomy" id="889272"/>
    <lineage>
        <taxon>Bacteria</taxon>
        <taxon>Pseudomonadati</taxon>
        <taxon>Myxococcota</taxon>
        <taxon>Polyangia</taxon>
        <taxon>Polyangiales</taxon>
        <taxon>Polyangiaceae</taxon>
        <taxon>Polyangium</taxon>
    </lineage>
</organism>
<sequence length="392" mass="42872">MIEPARTSVFPRALAARLVSVTIGDYQAIGSSTIELAIAPRRTVLVAKGGTLASLLVQGIAEGAHIAVHALSDPEKPRHFRCEFEGDAGEHLVYGYDRRFQDLEDDDEPFPPSMRWEEHAARTDEANVDLWTVRDRRAVFGDGSRISLPSGVGALALAGDSADRVPEDLRRIRAYLEGIRWLGLALARPPIEDRTGVTLTGRSGVLWTSRGLDARLLSLASTLVIWFELHRDRYNKVVELCQRIGAPGELAVQITRDTSARADVAPQDRASITFEGVDFGRLSDAVIRRLELLVALVDPEATALLIEEPEIAAVPGSIVALLDVIEACADHRQLIVSTKSPHVIDWARPDELRFVEKNRYRDLSVRSLDFSELGAAQAHVAAGGKLSAFLAS</sequence>
<reference evidence="1 2" key="1">
    <citation type="submission" date="2019-04" db="EMBL/GenBank/DDBJ databases">
        <authorList>
            <person name="Li Y."/>
            <person name="Wang J."/>
        </authorList>
    </citation>
    <scope>NUCLEOTIDE SEQUENCE [LARGE SCALE GENOMIC DNA]</scope>
    <source>
        <strain evidence="1 2">DSM 14668</strain>
    </source>
</reference>
<comment type="caution">
    <text evidence="1">The sequence shown here is derived from an EMBL/GenBank/DDBJ whole genome shotgun (WGS) entry which is preliminary data.</text>
</comment>
<evidence type="ECO:0000313" key="2">
    <source>
        <dbReference type="Proteomes" id="UP000309215"/>
    </source>
</evidence>
<gene>
    <name evidence="1" type="ORF">E8A74_34595</name>
</gene>
<dbReference type="Proteomes" id="UP000309215">
    <property type="component" value="Unassembled WGS sequence"/>
</dbReference>
<proteinExistence type="predicted"/>
<dbReference type="SUPFAM" id="SSF52540">
    <property type="entry name" value="P-loop containing nucleoside triphosphate hydrolases"/>
    <property type="match status" value="1"/>
</dbReference>
<dbReference type="OrthoDB" id="5487277at2"/>
<dbReference type="RefSeq" id="WP_136933352.1">
    <property type="nucleotide sequence ID" value="NZ_SSMQ01000047.1"/>
</dbReference>
<keyword evidence="2" id="KW-1185">Reference proteome</keyword>
<dbReference type="AlphaFoldDB" id="A0A4U1J091"/>
<dbReference type="InterPro" id="IPR027417">
    <property type="entry name" value="P-loop_NTPase"/>
</dbReference>
<accession>A0A4U1J091</accession>